<dbReference type="EMBL" id="CP110437">
    <property type="protein sequence ID" value="WAQ92842.1"/>
    <property type="molecule type" value="Genomic_DNA"/>
</dbReference>
<proteinExistence type="predicted"/>
<name>A0ABY7D857_9BASI</name>
<feature type="region of interest" description="Disordered" evidence="1">
    <location>
        <begin position="39"/>
        <end position="88"/>
    </location>
</feature>
<feature type="compositionally biased region" description="Low complexity" evidence="1">
    <location>
        <begin position="68"/>
        <end position="79"/>
    </location>
</feature>
<accession>A0ABY7D857</accession>
<dbReference type="GeneID" id="77805324"/>
<evidence type="ECO:0000259" key="2">
    <source>
        <dbReference type="Pfam" id="PF19189"/>
    </source>
</evidence>
<evidence type="ECO:0000313" key="4">
    <source>
        <dbReference type="Proteomes" id="UP001164743"/>
    </source>
</evidence>
<dbReference type="RefSeq" id="XP_053028397.1">
    <property type="nucleotide sequence ID" value="XM_053164429.1"/>
</dbReference>
<dbReference type="Proteomes" id="UP001164743">
    <property type="component" value="Chromosome 17A"/>
</dbReference>
<sequence length="371" mass="42817">MKPWSMRTRNQLERSQMSHRESLIALELLEDLAIPLEELSMTTKSDPEQENGAGSGIRDLLHRPEFQSILSKHSSSNKSLSRHRPDQLSSEDLRIEDILKELSDSLIQKIDSMETDFELLGWLDQHVFSQSRSPSPSESLVEESSPSSSPTTTPPDQDPTPKLGQVFENLDAHPPIPTEFELDMNFDQDPETMLSSQPVCFTPLFSPILLHLLKTFSSRFKNPHLALYLFDWARSHSDPFVKYFGLTRDVYFESLQIKWKVFRDFRGIQNDMLEMKALGLEFDDRFKRLVQLITQVVLDDEIQAESRLLESTTSPPDPSKPHQNLDRLRRISAVERHYVSQIESLLNEFIESQNQAFTHKFRVPSPSQHQS</sequence>
<dbReference type="InterPro" id="IPR043837">
    <property type="entry name" value="Mtf2-like_C"/>
</dbReference>
<reference evidence="3" key="1">
    <citation type="submission" date="2022-10" db="EMBL/GenBank/DDBJ databases">
        <title>Puccinia triticina Genome sequencing and assembly.</title>
        <authorList>
            <person name="Li C."/>
        </authorList>
    </citation>
    <scope>NUCLEOTIDE SEQUENCE</scope>
    <source>
        <strain evidence="3">Pt15</strain>
    </source>
</reference>
<feature type="compositionally biased region" description="Low complexity" evidence="1">
    <location>
        <begin position="131"/>
        <end position="151"/>
    </location>
</feature>
<dbReference type="Pfam" id="PF19189">
    <property type="entry name" value="Mtf2"/>
    <property type="match status" value="1"/>
</dbReference>
<evidence type="ECO:0000313" key="3">
    <source>
        <dbReference type="EMBL" id="WAQ92842.1"/>
    </source>
</evidence>
<feature type="domain" description="Mtf2-like C-terminal" evidence="2">
    <location>
        <begin position="99"/>
        <end position="311"/>
    </location>
</feature>
<feature type="region of interest" description="Disordered" evidence="1">
    <location>
        <begin position="131"/>
        <end position="168"/>
    </location>
</feature>
<dbReference type="PANTHER" id="PTHR39468">
    <property type="entry name" value="CHROMOSOME 7, WHOLE GENOME SHOTGUN SEQUENCE"/>
    <property type="match status" value="1"/>
</dbReference>
<keyword evidence="4" id="KW-1185">Reference proteome</keyword>
<dbReference type="InterPro" id="IPR040009">
    <property type="entry name" value="Mtf2/C5D6.12-like"/>
</dbReference>
<organism evidence="3 4">
    <name type="scientific">Puccinia triticina</name>
    <dbReference type="NCBI Taxonomy" id="208348"/>
    <lineage>
        <taxon>Eukaryota</taxon>
        <taxon>Fungi</taxon>
        <taxon>Dikarya</taxon>
        <taxon>Basidiomycota</taxon>
        <taxon>Pucciniomycotina</taxon>
        <taxon>Pucciniomycetes</taxon>
        <taxon>Pucciniales</taxon>
        <taxon>Pucciniaceae</taxon>
        <taxon>Puccinia</taxon>
    </lineage>
</organism>
<protein>
    <recommendedName>
        <fullName evidence="2">Mtf2-like C-terminal domain-containing protein</fullName>
    </recommendedName>
</protein>
<gene>
    <name evidence="3" type="ORF">PtA15_17A324</name>
</gene>
<dbReference type="PANTHER" id="PTHR39468:SF1">
    <property type="entry name" value="MTF2-LIKE C-TERMINAL DOMAIN-CONTAINING PROTEIN"/>
    <property type="match status" value="1"/>
</dbReference>
<evidence type="ECO:0000256" key="1">
    <source>
        <dbReference type="SAM" id="MobiDB-lite"/>
    </source>
</evidence>